<protein>
    <submittedName>
        <fullName evidence="1">Uncharacterized protein</fullName>
    </submittedName>
</protein>
<comment type="caution">
    <text evidence="1">The sequence shown here is derived from an EMBL/GenBank/DDBJ whole genome shotgun (WGS) entry which is preliminary data.</text>
</comment>
<name>A0A0F9KR52_9ZZZZ</name>
<gene>
    <name evidence="1" type="ORF">LCGC14_1603890</name>
</gene>
<organism evidence="1">
    <name type="scientific">marine sediment metagenome</name>
    <dbReference type="NCBI Taxonomy" id="412755"/>
    <lineage>
        <taxon>unclassified sequences</taxon>
        <taxon>metagenomes</taxon>
        <taxon>ecological metagenomes</taxon>
    </lineage>
</organism>
<proteinExistence type="predicted"/>
<sequence>MTYIALVPGDSYIVGEREGAEQLSKDLARASAILYMQYMDETRSWSYALVKDDSRRAV</sequence>
<evidence type="ECO:0000313" key="1">
    <source>
        <dbReference type="EMBL" id="KKM24553.1"/>
    </source>
</evidence>
<accession>A0A0F9KR52</accession>
<dbReference type="EMBL" id="LAZR01012903">
    <property type="protein sequence ID" value="KKM24553.1"/>
    <property type="molecule type" value="Genomic_DNA"/>
</dbReference>
<reference evidence="1" key="1">
    <citation type="journal article" date="2015" name="Nature">
        <title>Complex archaea that bridge the gap between prokaryotes and eukaryotes.</title>
        <authorList>
            <person name="Spang A."/>
            <person name="Saw J.H."/>
            <person name="Jorgensen S.L."/>
            <person name="Zaremba-Niedzwiedzka K."/>
            <person name="Martijn J."/>
            <person name="Lind A.E."/>
            <person name="van Eijk R."/>
            <person name="Schleper C."/>
            <person name="Guy L."/>
            <person name="Ettema T.J."/>
        </authorList>
    </citation>
    <scope>NUCLEOTIDE SEQUENCE</scope>
</reference>
<dbReference type="AlphaFoldDB" id="A0A0F9KR52"/>